<dbReference type="AlphaFoldDB" id="A0A932A9I2"/>
<gene>
    <name evidence="6" type="ORF">HYX28_07530</name>
</gene>
<sequence>MLFASSIVRQLRKIAGRDAVLSAREDLMLYEYDGGVQRALPQAVVFPQTTEQVARIVKLAGKEGVPIVPRGAGTGLSGGAIARKGGIILGFSRMNKILEVDVGNQRAIVQPGVVNLDLSHAVAKHGLYFAPDPSSQKACTIGGNVAENSGGPHTLAYGVTVNHVTGLEVVLPDGRVVQFGGKPAESPGYDLTGFFVGSEGTLGIATAITVKLMRLPESVATLLAIFDSIDAAAQTVVALTSEGVTAAALELLDGWTLRTVEEAMHAGYPMDSGAVLLIELEGMREAVDDQKAAVIAVCNRLAREVRVAKDESERQRLWAGRKNAFGAVGRISPSYYVQDGVIPRTRVPDTLRRIEEIAKKYSLTIGNIFHAGDGNLHPLILFDSRDPAQMERTLAAGKEILAYCISVGGSITGEHGVGMEKSEILPLMFTPSDLDVMQRLHDVFNPACLLNPQKIFPMARSCRETNAAAHPAAGLAFTQGGPA</sequence>
<dbReference type="PROSITE" id="PS51387">
    <property type="entry name" value="FAD_PCMH"/>
    <property type="match status" value="1"/>
</dbReference>
<reference evidence="6" key="1">
    <citation type="submission" date="2020-07" db="EMBL/GenBank/DDBJ databases">
        <title>Huge and variable diversity of episymbiotic CPR bacteria and DPANN archaea in groundwater ecosystems.</title>
        <authorList>
            <person name="He C.Y."/>
            <person name="Keren R."/>
            <person name="Whittaker M."/>
            <person name="Farag I.F."/>
            <person name="Doudna J."/>
            <person name="Cate J.H.D."/>
            <person name="Banfield J.F."/>
        </authorList>
    </citation>
    <scope>NUCLEOTIDE SEQUENCE</scope>
    <source>
        <strain evidence="6">NC_groundwater_580_Pr5_B-0.1um_64_19</strain>
    </source>
</reference>
<dbReference type="Pfam" id="PF01565">
    <property type="entry name" value="FAD_binding_4"/>
    <property type="match status" value="1"/>
</dbReference>
<name>A0A932A9I2_9BACT</name>
<keyword evidence="4" id="KW-0560">Oxidoreductase</keyword>
<dbReference type="PANTHER" id="PTHR42934:SF1">
    <property type="entry name" value="GLYCOLATE OXIDASE SUBUNIT GLCD"/>
    <property type="match status" value="1"/>
</dbReference>
<dbReference type="InterPro" id="IPR004113">
    <property type="entry name" value="FAD-bd_oxidored_4_C"/>
</dbReference>
<evidence type="ECO:0000256" key="3">
    <source>
        <dbReference type="ARBA" id="ARBA00022827"/>
    </source>
</evidence>
<dbReference type="SUPFAM" id="SSF56176">
    <property type="entry name" value="FAD-binding/transporter-associated domain-like"/>
    <property type="match status" value="1"/>
</dbReference>
<dbReference type="InterPro" id="IPR036318">
    <property type="entry name" value="FAD-bd_PCMH-like_sf"/>
</dbReference>
<evidence type="ECO:0000313" key="7">
    <source>
        <dbReference type="Proteomes" id="UP000779809"/>
    </source>
</evidence>
<organism evidence="6 7">
    <name type="scientific">Candidatus Korobacter versatilis</name>
    <dbReference type="NCBI Taxonomy" id="658062"/>
    <lineage>
        <taxon>Bacteria</taxon>
        <taxon>Pseudomonadati</taxon>
        <taxon>Acidobacteriota</taxon>
        <taxon>Terriglobia</taxon>
        <taxon>Terriglobales</taxon>
        <taxon>Candidatus Korobacteraceae</taxon>
        <taxon>Candidatus Korobacter</taxon>
    </lineage>
</organism>
<protein>
    <submittedName>
        <fullName evidence="6">FAD-binding protein</fullName>
    </submittedName>
</protein>
<dbReference type="PANTHER" id="PTHR42934">
    <property type="entry name" value="GLYCOLATE OXIDASE SUBUNIT GLCD"/>
    <property type="match status" value="1"/>
</dbReference>
<dbReference type="Pfam" id="PF02913">
    <property type="entry name" value="FAD-oxidase_C"/>
    <property type="match status" value="1"/>
</dbReference>
<dbReference type="InterPro" id="IPR006094">
    <property type="entry name" value="Oxid_FAD_bind_N"/>
</dbReference>
<evidence type="ECO:0000256" key="1">
    <source>
        <dbReference type="ARBA" id="ARBA00001974"/>
    </source>
</evidence>
<comment type="cofactor">
    <cofactor evidence="1">
        <name>FAD</name>
        <dbReference type="ChEBI" id="CHEBI:57692"/>
    </cofactor>
</comment>
<evidence type="ECO:0000256" key="2">
    <source>
        <dbReference type="ARBA" id="ARBA00022630"/>
    </source>
</evidence>
<dbReference type="InterPro" id="IPR051914">
    <property type="entry name" value="FAD-linked_OxidoTrans_Type4"/>
</dbReference>
<dbReference type="InterPro" id="IPR016169">
    <property type="entry name" value="FAD-bd_PCMH_sub2"/>
</dbReference>
<evidence type="ECO:0000259" key="5">
    <source>
        <dbReference type="PROSITE" id="PS51387"/>
    </source>
</evidence>
<dbReference type="GO" id="GO:0016491">
    <property type="term" value="F:oxidoreductase activity"/>
    <property type="evidence" value="ECO:0007669"/>
    <property type="project" value="UniProtKB-KW"/>
</dbReference>
<dbReference type="InterPro" id="IPR016171">
    <property type="entry name" value="Vanillyl_alc_oxidase_C-sub2"/>
</dbReference>
<evidence type="ECO:0000256" key="4">
    <source>
        <dbReference type="ARBA" id="ARBA00023002"/>
    </source>
</evidence>
<evidence type="ECO:0000313" key="6">
    <source>
        <dbReference type="EMBL" id="MBI2678618.1"/>
    </source>
</evidence>
<comment type="caution">
    <text evidence="6">The sequence shown here is derived from an EMBL/GenBank/DDBJ whole genome shotgun (WGS) entry which is preliminary data.</text>
</comment>
<dbReference type="GO" id="GO:0071949">
    <property type="term" value="F:FAD binding"/>
    <property type="evidence" value="ECO:0007669"/>
    <property type="project" value="InterPro"/>
</dbReference>
<dbReference type="SUPFAM" id="SSF55103">
    <property type="entry name" value="FAD-linked oxidases, C-terminal domain"/>
    <property type="match status" value="1"/>
</dbReference>
<dbReference type="EMBL" id="JACPNR010000009">
    <property type="protein sequence ID" value="MBI2678618.1"/>
    <property type="molecule type" value="Genomic_DNA"/>
</dbReference>
<keyword evidence="2" id="KW-0285">Flavoprotein</keyword>
<accession>A0A932A9I2</accession>
<feature type="domain" description="FAD-binding PCMH-type" evidence="5">
    <location>
        <begin position="37"/>
        <end position="215"/>
    </location>
</feature>
<proteinExistence type="predicted"/>
<dbReference type="Gene3D" id="3.30.465.10">
    <property type="match status" value="1"/>
</dbReference>
<dbReference type="Proteomes" id="UP000779809">
    <property type="component" value="Unassembled WGS sequence"/>
</dbReference>
<dbReference type="InterPro" id="IPR016166">
    <property type="entry name" value="FAD-bd_PCMH"/>
</dbReference>
<dbReference type="InterPro" id="IPR016164">
    <property type="entry name" value="FAD-linked_Oxase-like_C"/>
</dbReference>
<keyword evidence="3" id="KW-0274">FAD</keyword>
<dbReference type="Gene3D" id="3.30.70.2740">
    <property type="match status" value="1"/>
</dbReference>
<dbReference type="Gene3D" id="1.10.45.10">
    <property type="entry name" value="Vanillyl-alcohol Oxidase, Chain A, domain 4"/>
    <property type="match status" value="1"/>
</dbReference>